<sequence length="474" mass="51192">MDTAALTALQQSERTVQSQYVAPIELSYRGRGRFWLSVFSLLVFCLGFAGHQFFLQLTSAPVVAQAPVPNESHQAHSEKVLAMGSSPTQEVKVVAESQRTQTSTGAKRTLVDTSESNTPSQEPSVVIGQAEPAPSTVEVNSQELQPDVKSNDQQTLMQMQLALLQRNAAAALERDRLLTPAHDNAVFYYQSMLALDKANVVAEDGLRAVAARYIELSETLLARGDDAAAADMLAKAEQVYPGSSALLATPAAGRTPVRLARSTEVVARNSPAAVQRAPAVTLSAASQRAQLLNQVLSLSQRGQHQAVVALLEPQADNDKTDVALLSALHAAYLATGNADKAQALAQRAGMPSHVASLMRAQQSVANNDYASAIGELEMAPPAPSDNPEYFTLLAGLYYETGRHQDSQYLYRELLKQDTRNGRWWLGYAVASDALNHTDTLMAYQGALKYLLKTDSARQYAEQRVSQLSGKQGLN</sequence>
<keyword evidence="2" id="KW-0812">Transmembrane</keyword>
<dbReference type="Proteomes" id="UP000000466">
    <property type="component" value="Chromosome"/>
</dbReference>
<dbReference type="HOGENOM" id="CLU_576040_0_0_6"/>
<dbReference type="STRING" id="1117647.M5M_04245"/>
<reference evidence="3 4" key="1">
    <citation type="journal article" date="2013" name="Genome Announc.">
        <title>Complete genome sequence of Simiduia agarivorans SA1(T), a marine bacterium able to degrade a variety of polysaccharides.</title>
        <authorList>
            <person name="Lin S.Y."/>
            <person name="Shieh W.Y."/>
            <person name="Chen J.S."/>
            <person name="Tang S.L."/>
        </authorList>
    </citation>
    <scope>NUCLEOTIDE SEQUENCE [LARGE SCALE GENOMIC DNA]</scope>
    <source>
        <strain evidence="4">DSM 21679 / JCM 13881 / BCRC 17597 / SA1</strain>
    </source>
</reference>
<dbReference type="SUPFAM" id="SSF48452">
    <property type="entry name" value="TPR-like"/>
    <property type="match status" value="1"/>
</dbReference>
<evidence type="ECO:0000256" key="1">
    <source>
        <dbReference type="SAM" id="MobiDB-lite"/>
    </source>
</evidence>
<dbReference type="eggNOG" id="COG0457">
    <property type="taxonomic scope" value="Bacteria"/>
</dbReference>
<dbReference type="AlphaFoldDB" id="K4KGE7"/>
<keyword evidence="4" id="KW-1185">Reference proteome</keyword>
<keyword evidence="2" id="KW-0472">Membrane</keyword>
<proteinExistence type="predicted"/>
<organism evidence="3 4">
    <name type="scientific">Simiduia agarivorans (strain DSM 21679 / JCM 13881 / BCRC 17597 / SA1)</name>
    <dbReference type="NCBI Taxonomy" id="1117647"/>
    <lineage>
        <taxon>Bacteria</taxon>
        <taxon>Pseudomonadati</taxon>
        <taxon>Pseudomonadota</taxon>
        <taxon>Gammaproteobacteria</taxon>
        <taxon>Cellvibrionales</taxon>
        <taxon>Cellvibrionaceae</taxon>
        <taxon>Simiduia</taxon>
    </lineage>
</organism>
<evidence type="ECO:0000313" key="4">
    <source>
        <dbReference type="Proteomes" id="UP000000466"/>
    </source>
</evidence>
<keyword evidence="2" id="KW-1133">Transmembrane helix</keyword>
<feature type="region of interest" description="Disordered" evidence="1">
    <location>
        <begin position="85"/>
        <end position="126"/>
    </location>
</feature>
<feature type="compositionally biased region" description="Polar residues" evidence="1">
    <location>
        <begin position="97"/>
        <end position="123"/>
    </location>
</feature>
<evidence type="ECO:0000256" key="2">
    <source>
        <dbReference type="SAM" id="Phobius"/>
    </source>
</evidence>
<feature type="transmembrane region" description="Helical" evidence="2">
    <location>
        <begin position="34"/>
        <end position="55"/>
    </location>
</feature>
<evidence type="ECO:0000313" key="3">
    <source>
        <dbReference type="EMBL" id="AFU98056.1"/>
    </source>
</evidence>
<name>K4KGE7_SIMAS</name>
<dbReference type="Gene3D" id="1.25.40.10">
    <property type="entry name" value="Tetratricopeptide repeat domain"/>
    <property type="match status" value="1"/>
</dbReference>
<accession>K4KGE7</accession>
<dbReference type="KEGG" id="saga:M5M_04245"/>
<dbReference type="EMBL" id="CP003746">
    <property type="protein sequence ID" value="AFU98056.1"/>
    <property type="molecule type" value="Genomic_DNA"/>
</dbReference>
<protein>
    <submittedName>
        <fullName evidence="3">MSHA biogenesis protein MshN</fullName>
    </submittedName>
</protein>
<gene>
    <name evidence="3" type="ordered locus">M5M_04245</name>
</gene>
<dbReference type="InterPro" id="IPR011990">
    <property type="entry name" value="TPR-like_helical_dom_sf"/>
</dbReference>